<dbReference type="PANTHER" id="PTHR30372:SF4">
    <property type="entry name" value="LIPID-A-DISACCHARIDE SYNTHASE, MITOCHONDRIAL-RELATED"/>
    <property type="match status" value="1"/>
</dbReference>
<comment type="catalytic activity">
    <reaction evidence="9">
        <text>a lipid X + a UDP-2-N,3-O-bis[(3R)-3-hydroxyacyl]-alpha-D-glucosamine = a lipid A disaccharide + UDP + H(+)</text>
        <dbReference type="Rhea" id="RHEA:67828"/>
        <dbReference type="ChEBI" id="CHEBI:15378"/>
        <dbReference type="ChEBI" id="CHEBI:58223"/>
        <dbReference type="ChEBI" id="CHEBI:137748"/>
        <dbReference type="ChEBI" id="CHEBI:176338"/>
        <dbReference type="ChEBI" id="CHEBI:176343"/>
        <dbReference type="EC" id="2.4.1.182"/>
    </reaction>
</comment>
<dbReference type="Pfam" id="PF02684">
    <property type="entry name" value="LpxB"/>
    <property type="match status" value="1"/>
</dbReference>
<dbReference type="PANTHER" id="PTHR30372">
    <property type="entry name" value="LIPID-A-DISACCHARIDE SYNTHASE"/>
    <property type="match status" value="1"/>
</dbReference>
<dbReference type="GO" id="GO:0009245">
    <property type="term" value="P:lipid A biosynthetic process"/>
    <property type="evidence" value="ECO:0007669"/>
    <property type="project" value="UniProtKB-UniRule"/>
</dbReference>
<evidence type="ECO:0000256" key="10">
    <source>
        <dbReference type="NCBIfam" id="TIGR00215"/>
    </source>
</evidence>
<dbReference type="GO" id="GO:0005543">
    <property type="term" value="F:phospholipid binding"/>
    <property type="evidence" value="ECO:0007669"/>
    <property type="project" value="TreeGrafter"/>
</dbReference>
<dbReference type="InterPro" id="IPR003835">
    <property type="entry name" value="Glyco_trans_19"/>
</dbReference>
<evidence type="ECO:0000256" key="6">
    <source>
        <dbReference type="ARBA" id="ARBA00022676"/>
    </source>
</evidence>
<keyword evidence="6 11" id="KW-0328">Glycosyltransferase</keyword>
<evidence type="ECO:0000256" key="2">
    <source>
        <dbReference type="ARBA" id="ARBA00012687"/>
    </source>
</evidence>
<evidence type="ECO:0000256" key="8">
    <source>
        <dbReference type="ARBA" id="ARBA00023098"/>
    </source>
</evidence>
<proteinExistence type="predicted"/>
<organism evidence="11 12">
    <name type="scientific">Lacipirellula limnantheis</name>
    <dbReference type="NCBI Taxonomy" id="2528024"/>
    <lineage>
        <taxon>Bacteria</taxon>
        <taxon>Pseudomonadati</taxon>
        <taxon>Planctomycetota</taxon>
        <taxon>Planctomycetia</taxon>
        <taxon>Pirellulales</taxon>
        <taxon>Lacipirellulaceae</taxon>
        <taxon>Lacipirellula</taxon>
    </lineage>
</organism>
<keyword evidence="8" id="KW-0443">Lipid metabolism</keyword>
<keyword evidence="5" id="KW-0441">Lipid A biosynthesis</keyword>
<evidence type="ECO:0000256" key="1">
    <source>
        <dbReference type="ARBA" id="ARBA00002056"/>
    </source>
</evidence>
<dbReference type="SUPFAM" id="SSF53756">
    <property type="entry name" value="UDP-Glycosyltransferase/glycogen phosphorylase"/>
    <property type="match status" value="1"/>
</dbReference>
<evidence type="ECO:0000256" key="4">
    <source>
        <dbReference type="ARBA" id="ARBA00022516"/>
    </source>
</evidence>
<dbReference type="RefSeq" id="WP_145435014.1">
    <property type="nucleotide sequence ID" value="NZ_CP036339.1"/>
</dbReference>
<comment type="function">
    <text evidence="1">Condensation of UDP-2,3-diacylglucosamine and 2,3-diacylglucosamine-1-phosphate to form lipid A disaccharide, a precursor of lipid A, a phosphorylated glycolipid that anchors the lipopolysaccharide to the outer membrane of the cell.</text>
</comment>
<accession>A0A517U3Z8</accession>
<keyword evidence="7 11" id="KW-0808">Transferase</keyword>
<dbReference type="EC" id="2.4.1.182" evidence="2 10"/>
<evidence type="ECO:0000256" key="3">
    <source>
        <dbReference type="ARBA" id="ARBA00020902"/>
    </source>
</evidence>
<reference evidence="11 12" key="1">
    <citation type="submission" date="2019-02" db="EMBL/GenBank/DDBJ databases">
        <title>Deep-cultivation of Planctomycetes and their phenomic and genomic characterization uncovers novel biology.</title>
        <authorList>
            <person name="Wiegand S."/>
            <person name="Jogler M."/>
            <person name="Boedeker C."/>
            <person name="Pinto D."/>
            <person name="Vollmers J."/>
            <person name="Rivas-Marin E."/>
            <person name="Kohn T."/>
            <person name="Peeters S.H."/>
            <person name="Heuer A."/>
            <person name="Rast P."/>
            <person name="Oberbeckmann S."/>
            <person name="Bunk B."/>
            <person name="Jeske O."/>
            <person name="Meyerdierks A."/>
            <person name="Storesund J.E."/>
            <person name="Kallscheuer N."/>
            <person name="Luecker S."/>
            <person name="Lage O.M."/>
            <person name="Pohl T."/>
            <person name="Merkel B.J."/>
            <person name="Hornburger P."/>
            <person name="Mueller R.-W."/>
            <person name="Bruemmer F."/>
            <person name="Labrenz M."/>
            <person name="Spormann A.M."/>
            <person name="Op den Camp H."/>
            <person name="Overmann J."/>
            <person name="Amann R."/>
            <person name="Jetten M.S.M."/>
            <person name="Mascher T."/>
            <person name="Medema M.H."/>
            <person name="Devos D.P."/>
            <person name="Kaster A.-K."/>
            <person name="Ovreas L."/>
            <person name="Rohde M."/>
            <person name="Galperin M.Y."/>
            <person name="Jogler C."/>
        </authorList>
    </citation>
    <scope>NUCLEOTIDE SEQUENCE [LARGE SCALE GENOMIC DNA]</scope>
    <source>
        <strain evidence="11 12">I41</strain>
    </source>
</reference>
<dbReference type="OrthoDB" id="9801642at2"/>
<dbReference type="GO" id="GO:0008915">
    <property type="term" value="F:lipid-A-disaccharide synthase activity"/>
    <property type="evidence" value="ECO:0007669"/>
    <property type="project" value="UniProtKB-UniRule"/>
</dbReference>
<gene>
    <name evidence="11" type="ORF">I41_45620</name>
</gene>
<protein>
    <recommendedName>
        <fullName evidence="3 10">Lipid-A-disaccharide synthase</fullName>
        <ecNumber evidence="2 10">2.4.1.182</ecNumber>
    </recommendedName>
</protein>
<dbReference type="Proteomes" id="UP000317909">
    <property type="component" value="Chromosome"/>
</dbReference>
<dbReference type="NCBIfam" id="TIGR00215">
    <property type="entry name" value="lpxB"/>
    <property type="match status" value="1"/>
</dbReference>
<evidence type="ECO:0000313" key="11">
    <source>
        <dbReference type="EMBL" id="QDT75352.1"/>
    </source>
</evidence>
<keyword evidence="12" id="KW-1185">Reference proteome</keyword>
<keyword evidence="4" id="KW-0444">Lipid biosynthesis</keyword>
<dbReference type="AlphaFoldDB" id="A0A517U3Z8"/>
<dbReference type="KEGG" id="llh:I41_45620"/>
<evidence type="ECO:0000256" key="7">
    <source>
        <dbReference type="ARBA" id="ARBA00022679"/>
    </source>
</evidence>
<evidence type="ECO:0000256" key="9">
    <source>
        <dbReference type="ARBA" id="ARBA00048975"/>
    </source>
</evidence>
<dbReference type="EMBL" id="CP036339">
    <property type="protein sequence ID" value="QDT75352.1"/>
    <property type="molecule type" value="Genomic_DNA"/>
</dbReference>
<dbReference type="GO" id="GO:0016020">
    <property type="term" value="C:membrane"/>
    <property type="evidence" value="ECO:0007669"/>
    <property type="project" value="GOC"/>
</dbReference>
<evidence type="ECO:0000313" key="12">
    <source>
        <dbReference type="Proteomes" id="UP000317909"/>
    </source>
</evidence>
<sequence length="423" mass="47651">MKIFFSVGEPSGDLHGANLIRAFQRRHSDWEFVGYGGPRMAAAGCELHADLTQLAVMWIARVLVNLHKFIGLLVRADRYFRDARPDAVVLIDYPGFNWWIARRAKARGIPVIYYGTPQVWAWASHRVKKMQRFVDHVLCKLPFEEQWFRERGCNATYVGHPYFDELRNRTLDQEFVIELEKSEGPLVTILPGSRTQEVELNTRSFLQAAQLIARQVPKVRFAVAAFKESQAATIRHLIDQMGIAADVYVGRTPELIHAAACCMACSGSVSLELLYHAKPSVILYQVSRFGYFMQQRYRRVRYITLVNLLTAKEIATPRPAHIYDKNDPSDAHALLPEYLTRTDKSAELAGHCIAWLTDADARWGREIALRQLRDQHAGGGASERAAEYIARVLLPSGGKTLTTIAQPAGAASSRHAAPLRRAS</sequence>
<evidence type="ECO:0000256" key="5">
    <source>
        <dbReference type="ARBA" id="ARBA00022556"/>
    </source>
</evidence>
<name>A0A517U3Z8_9BACT</name>